<sequence length="268" mass="31410">MKIKFFTFLLMNILGMILAYENETRIDYKAEKDTSSKVLSRRKRFIIFPDGSSFQLVFCAQNQGYIQVGDIIWFGNTAALAWELPNDPEIFNTLRGYSKDFNSLRRHDVSKHIYYLDENGKVLSKVPYKKRLIVNPAFAKRSTDNLKTMNDASRREMHERQKNSSVFLGLHENRILYHRETRKTLYEKFEKFFQGFGWNGRECVLRMLCETGKGSTEQGTFLEEIVKATFTFPKHQKVDDSNSKYDEAHRSTGHCAKLYPECSNLYLQ</sequence>
<evidence type="ECO:0000313" key="2">
    <source>
        <dbReference type="Proteomes" id="UP000824533"/>
    </source>
</evidence>
<gene>
    <name evidence="1" type="ORF">K1T71_009140</name>
</gene>
<dbReference type="Proteomes" id="UP000824533">
    <property type="component" value="Linkage Group LG16"/>
</dbReference>
<comment type="caution">
    <text evidence="1">The sequence shown here is derived from an EMBL/GenBank/DDBJ whole genome shotgun (WGS) entry which is preliminary data.</text>
</comment>
<proteinExistence type="predicted"/>
<protein>
    <submittedName>
        <fullName evidence="1">Uncharacterized protein</fullName>
    </submittedName>
</protein>
<organism evidence="1 2">
    <name type="scientific">Dendrolimus kikuchii</name>
    <dbReference type="NCBI Taxonomy" id="765133"/>
    <lineage>
        <taxon>Eukaryota</taxon>
        <taxon>Metazoa</taxon>
        <taxon>Ecdysozoa</taxon>
        <taxon>Arthropoda</taxon>
        <taxon>Hexapoda</taxon>
        <taxon>Insecta</taxon>
        <taxon>Pterygota</taxon>
        <taxon>Neoptera</taxon>
        <taxon>Endopterygota</taxon>
        <taxon>Lepidoptera</taxon>
        <taxon>Glossata</taxon>
        <taxon>Ditrysia</taxon>
        <taxon>Bombycoidea</taxon>
        <taxon>Lasiocampidae</taxon>
        <taxon>Dendrolimus</taxon>
    </lineage>
</organism>
<dbReference type="EMBL" id="CM034402">
    <property type="protein sequence ID" value="KAJ0174999.1"/>
    <property type="molecule type" value="Genomic_DNA"/>
</dbReference>
<keyword evidence="2" id="KW-1185">Reference proteome</keyword>
<reference evidence="1 2" key="1">
    <citation type="journal article" date="2021" name="Front. Genet.">
        <title>Chromosome-Level Genome Assembly Reveals Significant Gene Expansion in the Toll and IMD Signaling Pathways of Dendrolimus kikuchii.</title>
        <authorList>
            <person name="Zhou J."/>
            <person name="Wu P."/>
            <person name="Xiong Z."/>
            <person name="Liu N."/>
            <person name="Zhao N."/>
            <person name="Ji M."/>
            <person name="Qiu Y."/>
            <person name="Yang B."/>
        </authorList>
    </citation>
    <scope>NUCLEOTIDE SEQUENCE [LARGE SCALE GENOMIC DNA]</scope>
    <source>
        <strain evidence="1">Ann1</strain>
    </source>
</reference>
<evidence type="ECO:0000313" key="1">
    <source>
        <dbReference type="EMBL" id="KAJ0174999.1"/>
    </source>
</evidence>
<name>A0ACC1CU95_9NEOP</name>
<accession>A0ACC1CU95</accession>